<sequence>MEIFKFGGASLQNPVAIRQLAKIINKYSGQSLVIVVSAMGKITQSLEKILEQYLHNQAYESAIEEVYLFHKNIIQALLEDTCSPLETALQTWRQQLIQDLTTTNLPEELEKLYSKVVAWGEILSSKIVYHYLIHVGIHLTWVDARQYIKTKPGFINAQLDEPYTKALVQNKLKPMLAQGKFILTQGFIGSDQSGETTTLGKEGSDFTGAILAAALEASSLTIWKDVPGIMNADPKVFKNTTQFQELSYETMAKMSFYGAQVVHPKTIYPLAAQDIPLYIRPFYNHQAVGTIVNSKVQAPIDIPIYILRKEQVLIKVSVGDFIFFEEKHLSMLCEELDKLALRINFLEKTPYDVSICLNNESIKIDKILAILQNGFNIAIQTPVQILTVIGQIQPADLNFLQEKNILTKQYNSSVYQVVFLVNGTDLY</sequence>
<dbReference type="InterPro" id="IPR036393">
    <property type="entry name" value="AceGlu_kinase-like_sf"/>
</dbReference>
<dbReference type="KEGG" id="aas:Aasi_0369"/>
<comment type="similarity">
    <text evidence="2 7">Belongs to the aspartokinase family.</text>
</comment>
<dbReference type="PANTHER" id="PTHR21499:SF59">
    <property type="entry name" value="ASPARTOKINASE"/>
    <property type="match status" value="1"/>
</dbReference>
<comment type="pathway">
    <text evidence="8">Amino-acid biosynthesis; L-methionine biosynthesis via de novo pathway; L-homoserine from L-aspartate: step 1/3.</text>
</comment>
<keyword evidence="8" id="KW-0028">Amino-acid biosynthesis</keyword>
<dbReference type="Proteomes" id="UP000001227">
    <property type="component" value="Chromosome"/>
</dbReference>
<dbReference type="GO" id="GO:0009090">
    <property type="term" value="P:homoserine biosynthetic process"/>
    <property type="evidence" value="ECO:0007669"/>
    <property type="project" value="TreeGrafter"/>
</dbReference>
<dbReference type="EMBL" id="CP001102">
    <property type="protein sequence ID" value="ACE05792.1"/>
    <property type="molecule type" value="Genomic_DNA"/>
</dbReference>
<dbReference type="Gene3D" id="1.20.120.1320">
    <property type="entry name" value="Aspartokinase, catalytic domain"/>
    <property type="match status" value="1"/>
</dbReference>
<evidence type="ECO:0000313" key="11">
    <source>
        <dbReference type="Proteomes" id="UP000001227"/>
    </source>
</evidence>
<evidence type="ECO:0000256" key="7">
    <source>
        <dbReference type="RuleBase" id="RU003448"/>
    </source>
</evidence>
<gene>
    <name evidence="10" type="ordered locus">Aasi_0369</name>
</gene>
<evidence type="ECO:0000256" key="6">
    <source>
        <dbReference type="ARBA" id="ARBA00022840"/>
    </source>
</evidence>
<dbReference type="NCBIfam" id="TIGR00657">
    <property type="entry name" value="asp_kinases"/>
    <property type="match status" value="1"/>
</dbReference>
<keyword evidence="5 7" id="KW-0418">Kinase</keyword>
<proteinExistence type="inferred from homology"/>
<dbReference type="RefSeq" id="WP_012472553.1">
    <property type="nucleotide sequence ID" value="NC_010830.1"/>
</dbReference>
<comment type="pathway">
    <text evidence="1 8">Amino-acid biosynthesis; L-lysine biosynthesis via DAP pathway; (S)-tetrahydrodipicolinate from L-aspartate: step 1/4.</text>
</comment>
<dbReference type="UniPathway" id="UPA00034">
    <property type="reaction ID" value="UER00015"/>
</dbReference>
<keyword evidence="3 7" id="KW-0808">Transferase</keyword>
<dbReference type="PANTHER" id="PTHR21499">
    <property type="entry name" value="ASPARTATE KINASE"/>
    <property type="match status" value="1"/>
</dbReference>
<dbReference type="EC" id="2.7.2.4" evidence="7"/>
<protein>
    <recommendedName>
        <fullName evidence="7">Aspartokinase</fullName>
        <ecNumber evidence="7">2.7.2.4</ecNumber>
    </recommendedName>
</protein>
<dbReference type="GO" id="GO:0009089">
    <property type="term" value="P:lysine biosynthetic process via diaminopimelate"/>
    <property type="evidence" value="ECO:0007669"/>
    <property type="project" value="UniProtKB-UniPathway"/>
</dbReference>
<comment type="catalytic activity">
    <reaction evidence="7">
        <text>L-aspartate + ATP = 4-phospho-L-aspartate + ADP</text>
        <dbReference type="Rhea" id="RHEA:23776"/>
        <dbReference type="ChEBI" id="CHEBI:29991"/>
        <dbReference type="ChEBI" id="CHEBI:30616"/>
        <dbReference type="ChEBI" id="CHEBI:57535"/>
        <dbReference type="ChEBI" id="CHEBI:456216"/>
        <dbReference type="EC" id="2.7.2.4"/>
    </reaction>
</comment>
<evidence type="ECO:0000256" key="8">
    <source>
        <dbReference type="RuleBase" id="RU004249"/>
    </source>
</evidence>
<dbReference type="UniPathway" id="UPA00050">
    <property type="reaction ID" value="UER00461"/>
</dbReference>
<name>B3ERE0_AMOA5</name>
<keyword evidence="4" id="KW-0547">Nucleotide-binding</keyword>
<reference evidence="10 11" key="1">
    <citation type="journal article" date="2010" name="J. Bacteriol.">
        <title>The genome of the amoeba symbiont 'Candidatus Amoebophilus asiaticus' reveals common mechanisms for host cell interaction among amoeba-associated bacteria.</title>
        <authorList>
            <person name="Schmitz-Esser S."/>
            <person name="Tischler P."/>
            <person name="Arnold R."/>
            <person name="Montanaro J."/>
            <person name="Wagner M."/>
            <person name="Rattei T."/>
            <person name="Horn M."/>
        </authorList>
    </citation>
    <scope>NUCLEOTIDE SEQUENCE [LARGE SCALE GENOMIC DNA]</scope>
    <source>
        <strain evidence="10 11">5a2</strain>
    </source>
</reference>
<dbReference type="STRING" id="452471.Aasi_0369"/>
<dbReference type="Pfam" id="PF00696">
    <property type="entry name" value="AA_kinase"/>
    <property type="match status" value="1"/>
</dbReference>
<dbReference type="GO" id="GO:0005524">
    <property type="term" value="F:ATP binding"/>
    <property type="evidence" value="ECO:0007669"/>
    <property type="project" value="UniProtKB-KW"/>
</dbReference>
<dbReference type="HOGENOM" id="CLU_009116_6_0_10"/>
<dbReference type="OrthoDB" id="9799110at2"/>
<feature type="domain" description="Aspartate/glutamate/uridylate kinase" evidence="9">
    <location>
        <begin position="3"/>
        <end position="280"/>
    </location>
</feature>
<dbReference type="InterPro" id="IPR001048">
    <property type="entry name" value="Asp/Glu/Uridylate_kinase"/>
</dbReference>
<evidence type="ECO:0000256" key="3">
    <source>
        <dbReference type="ARBA" id="ARBA00022679"/>
    </source>
</evidence>
<dbReference type="GO" id="GO:0005829">
    <property type="term" value="C:cytosol"/>
    <property type="evidence" value="ECO:0007669"/>
    <property type="project" value="TreeGrafter"/>
</dbReference>
<keyword evidence="11" id="KW-1185">Reference proteome</keyword>
<evidence type="ECO:0000256" key="5">
    <source>
        <dbReference type="ARBA" id="ARBA00022777"/>
    </source>
</evidence>
<organism evidence="10 11">
    <name type="scientific">Amoebophilus asiaticus (strain 5a2)</name>
    <dbReference type="NCBI Taxonomy" id="452471"/>
    <lineage>
        <taxon>Bacteria</taxon>
        <taxon>Pseudomonadati</taxon>
        <taxon>Bacteroidota</taxon>
        <taxon>Cytophagia</taxon>
        <taxon>Cytophagales</taxon>
        <taxon>Amoebophilaceae</taxon>
        <taxon>Candidatus Amoebophilus</taxon>
    </lineage>
</organism>
<evidence type="ECO:0000256" key="2">
    <source>
        <dbReference type="ARBA" id="ARBA00010122"/>
    </source>
</evidence>
<dbReference type="Gene3D" id="3.40.1160.10">
    <property type="entry name" value="Acetylglutamate kinase-like"/>
    <property type="match status" value="1"/>
</dbReference>
<dbReference type="UniPathway" id="UPA00051">
    <property type="reaction ID" value="UER00462"/>
</dbReference>
<dbReference type="AlphaFoldDB" id="B3ERE0"/>
<evidence type="ECO:0000259" key="9">
    <source>
        <dbReference type="Pfam" id="PF00696"/>
    </source>
</evidence>
<keyword evidence="6" id="KW-0067">ATP-binding</keyword>
<dbReference type="SUPFAM" id="SSF53633">
    <property type="entry name" value="Carbamate kinase-like"/>
    <property type="match status" value="1"/>
</dbReference>
<dbReference type="GO" id="GO:0004072">
    <property type="term" value="F:aspartate kinase activity"/>
    <property type="evidence" value="ECO:0007669"/>
    <property type="project" value="UniProtKB-EC"/>
</dbReference>
<comment type="pathway">
    <text evidence="8">Amino-acid biosynthesis; L-threonine biosynthesis; L-threonine from L-aspartate: step 1/5.</text>
</comment>
<dbReference type="eggNOG" id="COG0527">
    <property type="taxonomic scope" value="Bacteria"/>
</dbReference>
<evidence type="ECO:0000313" key="10">
    <source>
        <dbReference type="EMBL" id="ACE05792.1"/>
    </source>
</evidence>
<evidence type="ECO:0000256" key="4">
    <source>
        <dbReference type="ARBA" id="ARBA00022741"/>
    </source>
</evidence>
<dbReference type="InterPro" id="IPR001341">
    <property type="entry name" value="Asp_kinase"/>
</dbReference>
<dbReference type="GO" id="GO:0009088">
    <property type="term" value="P:threonine biosynthetic process"/>
    <property type="evidence" value="ECO:0007669"/>
    <property type="project" value="UniProtKB-UniPathway"/>
</dbReference>
<evidence type="ECO:0000256" key="1">
    <source>
        <dbReference type="ARBA" id="ARBA00004766"/>
    </source>
</evidence>
<accession>B3ERE0</accession>
<dbReference type="InterPro" id="IPR042199">
    <property type="entry name" value="AsparK_Bifunc_asparK/hSer_DH"/>
</dbReference>